<sequence>MEINNQPKLSFYGVDITNVAFDAKAPRGKEMNVNVECNPVIFLNKKKKDIFNIIMEVKVENEAYFELSLRAIGKFKLTAEITEEIKKKFLTANAPAIMFPYIRSFIAMFTANLGNVVGTLTIPPQFFSGEIPIVDDCID</sequence>
<dbReference type="Gene3D" id="3.10.420.10">
    <property type="entry name" value="SecB-like"/>
    <property type="match status" value="1"/>
</dbReference>
<organism evidence="5 6">
    <name type="scientific">Bacteroides fragilis</name>
    <dbReference type="NCBI Taxonomy" id="817"/>
    <lineage>
        <taxon>Bacteria</taxon>
        <taxon>Pseudomonadati</taxon>
        <taxon>Bacteroidota</taxon>
        <taxon>Bacteroidia</taxon>
        <taxon>Bacteroidales</taxon>
        <taxon>Bacteroidaceae</taxon>
        <taxon>Bacteroides</taxon>
    </lineage>
</organism>
<name>A0A9Q4ITA9_BACFG</name>
<keyword evidence="3" id="KW-0653">Protein transport</keyword>
<gene>
    <name evidence="5" type="ORF">O1420_15715</name>
</gene>
<proteinExistence type="inferred from homology"/>
<evidence type="ECO:0000256" key="4">
    <source>
        <dbReference type="ARBA" id="ARBA00023010"/>
    </source>
</evidence>
<comment type="similarity">
    <text evidence="1">Belongs to the SecB family.</text>
</comment>
<keyword evidence="2" id="KW-0813">Transport</keyword>
<evidence type="ECO:0000313" key="6">
    <source>
        <dbReference type="Proteomes" id="UP001078742"/>
    </source>
</evidence>
<dbReference type="GO" id="GO:0051262">
    <property type="term" value="P:protein tetramerization"/>
    <property type="evidence" value="ECO:0007669"/>
    <property type="project" value="InterPro"/>
</dbReference>
<dbReference type="AlphaFoldDB" id="A0A9Q4ITA9"/>
<evidence type="ECO:0000256" key="1">
    <source>
        <dbReference type="ARBA" id="ARBA00009990"/>
    </source>
</evidence>
<dbReference type="GO" id="GO:0015031">
    <property type="term" value="P:protein transport"/>
    <property type="evidence" value="ECO:0007669"/>
    <property type="project" value="UniProtKB-KW"/>
</dbReference>
<accession>A0A9Q4ITA9</accession>
<dbReference type="InterPro" id="IPR035958">
    <property type="entry name" value="SecB-like_sf"/>
</dbReference>
<keyword evidence="4" id="KW-0811">Translocation</keyword>
<dbReference type="SUPFAM" id="SSF54611">
    <property type="entry name" value="SecB-like"/>
    <property type="match status" value="1"/>
</dbReference>
<evidence type="ECO:0000256" key="2">
    <source>
        <dbReference type="ARBA" id="ARBA00022448"/>
    </source>
</evidence>
<dbReference type="InterPro" id="IPR003708">
    <property type="entry name" value="SecB"/>
</dbReference>
<protein>
    <submittedName>
        <fullName evidence="5">Protein-export chaperone SecB</fullName>
    </submittedName>
</protein>
<dbReference type="EMBL" id="JAPUAV010000011">
    <property type="protein sequence ID" value="MCZ2572826.1"/>
    <property type="molecule type" value="Genomic_DNA"/>
</dbReference>
<dbReference type="GO" id="GO:0051082">
    <property type="term" value="F:unfolded protein binding"/>
    <property type="evidence" value="ECO:0007669"/>
    <property type="project" value="InterPro"/>
</dbReference>
<comment type="caution">
    <text evidence="5">The sequence shown here is derived from an EMBL/GenBank/DDBJ whole genome shotgun (WGS) entry which is preliminary data.</text>
</comment>
<evidence type="ECO:0000256" key="3">
    <source>
        <dbReference type="ARBA" id="ARBA00022927"/>
    </source>
</evidence>
<evidence type="ECO:0000313" key="5">
    <source>
        <dbReference type="EMBL" id="MCZ2572826.1"/>
    </source>
</evidence>
<dbReference type="Pfam" id="PF02556">
    <property type="entry name" value="SecB"/>
    <property type="match status" value="1"/>
</dbReference>
<reference evidence="5" key="1">
    <citation type="submission" date="2022-12" db="EMBL/GenBank/DDBJ databases">
        <title>Development of a Multilocus Sequence Typing Scheme for Bacteroides fragilis Based on Whole Genome Sequencing Data and Clinical Application.</title>
        <authorList>
            <person name="Nielsen F.D."/>
            <person name="Justesen U.S."/>
        </authorList>
    </citation>
    <scope>NUCLEOTIDE SEQUENCE</scope>
    <source>
        <strain evidence="5">BF_BC_VIB_DK_2012_57</strain>
    </source>
</reference>
<dbReference type="Proteomes" id="UP001078742">
    <property type="component" value="Unassembled WGS sequence"/>
</dbReference>
<dbReference type="RefSeq" id="WP_269104158.1">
    <property type="nucleotide sequence ID" value="NZ_JAPUAV010000011.1"/>
</dbReference>